<dbReference type="GO" id="GO:0042162">
    <property type="term" value="F:telomeric DNA binding"/>
    <property type="evidence" value="ECO:0007669"/>
    <property type="project" value="TreeGrafter"/>
</dbReference>
<dbReference type="SUPFAM" id="SSF48452">
    <property type="entry name" value="TPR-like"/>
    <property type="match status" value="1"/>
</dbReference>
<accession>A0A9X0AFW9</accession>
<dbReference type="PANTHER" id="PTHR15696:SF0">
    <property type="entry name" value="TELOMERASE-BINDING PROTEIN EST1A"/>
    <property type="match status" value="1"/>
</dbReference>
<keyword evidence="3" id="KW-1185">Reference proteome</keyword>
<sequence>MASELPTATNSPSFEGNKASNTISRRSSYRHKIFAPAPHRPIISETILHEWTLQKQREFLDGIYHNIVNHEKECNAMVDEQIAPTLNNSPTQLQHGQLQTLYGLQRGLLFEYNRFIKISQSADALPAIRELVLERSVIERMWKNGIERFLALLSLISPASSVHMLNFTNEVYWILFSLYEEVPDFKNTWAAHLGYIAYFRAIMIPSNPVNTVKETEDRNFWKQIAYNWYLHVCNESPGAGKVYLYLGQLDGSDRLQQMFFFTKSVSTVQPIHPIWSPFPNAFHNFIKASIEEVAEGSGLYSRHKLDTAFIKVHAHILTYATDNLEEYNTRVSEHISQFLRLLDNHLAQTSTKFIIDGYLVAISNINAEFSFYSVEKPLKKAMYGNLWEIDGCSACMIPFRHAENLSNSTLKTVLSRFDDPNILSFVHVTLLFLHNVAHAPSKEAMNLLVPAFPWEDLAFMINKLSGSYQHDMIDRSNNAQFLWSTTSPLIEDYALKGLFWFGNFHPNDFWSRKETEGSKYYGEEGVTLQRTERILWLAHDIAKVVPWLSFDKS</sequence>
<comment type="caution">
    <text evidence="2">The sequence shown here is derived from an EMBL/GenBank/DDBJ whole genome shotgun (WGS) entry which is preliminary data.</text>
</comment>
<dbReference type="AlphaFoldDB" id="A0A9X0AFW9"/>
<dbReference type="OrthoDB" id="2017974at2759"/>
<dbReference type="InterPro" id="IPR011990">
    <property type="entry name" value="TPR-like_helical_dom_sf"/>
</dbReference>
<dbReference type="GO" id="GO:0005697">
    <property type="term" value="C:telomerase holoenzyme complex"/>
    <property type="evidence" value="ECO:0007669"/>
    <property type="project" value="TreeGrafter"/>
</dbReference>
<proteinExistence type="predicted"/>
<name>A0A9X0AFW9_9HELO</name>
<dbReference type="EMBL" id="JAPEIS010000011">
    <property type="protein sequence ID" value="KAJ8062051.1"/>
    <property type="molecule type" value="Genomic_DNA"/>
</dbReference>
<dbReference type="Proteomes" id="UP001152300">
    <property type="component" value="Unassembled WGS sequence"/>
</dbReference>
<evidence type="ECO:0008006" key="4">
    <source>
        <dbReference type="Google" id="ProtNLM"/>
    </source>
</evidence>
<reference evidence="2" key="1">
    <citation type="submission" date="2022-11" db="EMBL/GenBank/DDBJ databases">
        <title>Genome Resource of Sclerotinia nivalis Strain SnTB1, a Plant Pathogen Isolated from American Ginseng.</title>
        <authorList>
            <person name="Fan S."/>
        </authorList>
    </citation>
    <scope>NUCLEOTIDE SEQUENCE</scope>
    <source>
        <strain evidence="2">SnTB1</strain>
    </source>
</reference>
<evidence type="ECO:0000256" key="1">
    <source>
        <dbReference type="SAM" id="MobiDB-lite"/>
    </source>
</evidence>
<protein>
    <recommendedName>
        <fullName evidence="4">DNA/RNA-binding domain-containing protein</fullName>
    </recommendedName>
</protein>
<dbReference type="GO" id="GO:0000184">
    <property type="term" value="P:nuclear-transcribed mRNA catabolic process, nonsense-mediated decay"/>
    <property type="evidence" value="ECO:0007669"/>
    <property type="project" value="TreeGrafter"/>
</dbReference>
<gene>
    <name evidence="2" type="ORF">OCU04_009831</name>
</gene>
<dbReference type="PANTHER" id="PTHR15696">
    <property type="entry name" value="SMG-7 SUPPRESSOR WITH MORPHOLOGICAL EFFECT ON GENITALIA PROTEIN 7"/>
    <property type="match status" value="1"/>
</dbReference>
<evidence type="ECO:0000313" key="2">
    <source>
        <dbReference type="EMBL" id="KAJ8062051.1"/>
    </source>
</evidence>
<dbReference type="InterPro" id="IPR045153">
    <property type="entry name" value="Est1/Ebs1-like"/>
</dbReference>
<dbReference type="GO" id="GO:0070034">
    <property type="term" value="F:telomerase RNA binding"/>
    <property type="evidence" value="ECO:0007669"/>
    <property type="project" value="TreeGrafter"/>
</dbReference>
<evidence type="ECO:0000313" key="3">
    <source>
        <dbReference type="Proteomes" id="UP001152300"/>
    </source>
</evidence>
<organism evidence="2 3">
    <name type="scientific">Sclerotinia nivalis</name>
    <dbReference type="NCBI Taxonomy" id="352851"/>
    <lineage>
        <taxon>Eukaryota</taxon>
        <taxon>Fungi</taxon>
        <taxon>Dikarya</taxon>
        <taxon>Ascomycota</taxon>
        <taxon>Pezizomycotina</taxon>
        <taxon>Leotiomycetes</taxon>
        <taxon>Helotiales</taxon>
        <taxon>Sclerotiniaceae</taxon>
        <taxon>Sclerotinia</taxon>
    </lineage>
</organism>
<feature type="region of interest" description="Disordered" evidence="1">
    <location>
        <begin position="1"/>
        <end position="23"/>
    </location>
</feature>